<accession>A0A1E5IHH8</accession>
<dbReference type="AlphaFoldDB" id="A0A1E5IHH8"/>
<proteinExistence type="predicted"/>
<organism evidence="1 2">
    <name type="scientific">Endomicrobium trichonymphae</name>
    <dbReference type="NCBI Taxonomy" id="1408204"/>
    <lineage>
        <taxon>Bacteria</taxon>
        <taxon>Pseudomonadati</taxon>
        <taxon>Elusimicrobiota</taxon>
        <taxon>Endomicrobiia</taxon>
        <taxon>Endomicrobiales</taxon>
        <taxon>Endomicrobiaceae</taxon>
        <taxon>Candidatus Endomicrobiellum</taxon>
    </lineage>
</organism>
<dbReference type="EMBL" id="LNVX01000517">
    <property type="protein sequence ID" value="OEG69952.1"/>
    <property type="molecule type" value="Genomic_DNA"/>
</dbReference>
<evidence type="ECO:0000313" key="2">
    <source>
        <dbReference type="Proteomes" id="UP000095237"/>
    </source>
</evidence>
<gene>
    <name evidence="1" type="ORF">ATZ36_06830</name>
</gene>
<comment type="caution">
    <text evidence="1">The sequence shown here is derived from an EMBL/GenBank/DDBJ whole genome shotgun (WGS) entry which is preliminary data.</text>
</comment>
<evidence type="ECO:0000313" key="1">
    <source>
        <dbReference type="EMBL" id="OEG69952.1"/>
    </source>
</evidence>
<protein>
    <submittedName>
        <fullName evidence="1">Uncharacterized protein</fullName>
    </submittedName>
</protein>
<dbReference type="Proteomes" id="UP000095237">
    <property type="component" value="Unassembled WGS sequence"/>
</dbReference>
<keyword evidence="2" id="KW-1185">Reference proteome</keyword>
<name>A0A1E5IHH8_ENDTX</name>
<reference evidence="1 2" key="1">
    <citation type="submission" date="2015-11" db="EMBL/GenBank/DDBJ databases">
        <title>Evidence for parallel genomic evolution in an endosymbiosis of termite gut flagellates.</title>
        <authorList>
            <person name="Zheng H."/>
        </authorList>
    </citation>
    <scope>NUCLEOTIDE SEQUENCE [LARGE SCALE GENOMIC DNA]</scope>
    <source>
        <strain evidence="1 2">CET450</strain>
    </source>
</reference>
<sequence>MFDDLVNNLCSYMACLNNIAINGNLAQTKFRFEKSFEDKRAEFLDRYKSLSGKKMCEFYIEVCWR</sequence>